<name>D5ZX69_STRV1</name>
<evidence type="ECO:0000256" key="4">
    <source>
        <dbReference type="ARBA" id="ARBA00022692"/>
    </source>
</evidence>
<dbReference type="AlphaFoldDB" id="D5ZX69"/>
<keyword evidence="4 8" id="KW-0812">Transmembrane</keyword>
<keyword evidence="2" id="KW-0813">Transport</keyword>
<dbReference type="PANTHER" id="PTHR43005:SF1">
    <property type="entry name" value="SPERMIDINE_PUTRESCINE TRANSPORT SYSTEM PERMEASE PROTEIN"/>
    <property type="match status" value="1"/>
</dbReference>
<sequence>DPQDVAVPPDAERRGRRPRPVRHGDLGRVDRARARRLLQPQVPAGRCPAVADPAALAGAHGGVRHRVAPHPRPGHRRAEHLPGHPGPDRSPPVADQPRPGPAVGDPGRRLDRRAVHHGHPVRRPPGDPEGAVRGGLPGRRLGLAHLPLRHPAGAQAVITVVLVLGFMPTVEILDLILALTDGGPADATQTLGTLTHQNSFVELDFAAGAVVGNAPILVPAVFAVLHLRANRTEGK</sequence>
<dbReference type="Proteomes" id="UP000003824">
    <property type="component" value="Unassembled WGS sequence"/>
</dbReference>
<keyword evidence="9" id="KW-0762">Sugar transport</keyword>
<organism evidence="9 10">
    <name type="scientific">Streptomyces viridosporus (strain ATCC 14672 / DSM 40746 / JCM 4963 / KCTC 9882 / NRRL B-12104 / FH 1290)</name>
    <name type="common">Streptomyces ghanaensis</name>
    <dbReference type="NCBI Taxonomy" id="566461"/>
    <lineage>
        <taxon>Bacteria</taxon>
        <taxon>Bacillati</taxon>
        <taxon>Actinomycetota</taxon>
        <taxon>Actinomycetes</taxon>
        <taxon>Kitasatosporales</taxon>
        <taxon>Streptomycetaceae</taxon>
        <taxon>Streptomyces</taxon>
    </lineage>
</organism>
<keyword evidence="3" id="KW-1003">Cell membrane</keyword>
<evidence type="ECO:0000256" key="1">
    <source>
        <dbReference type="ARBA" id="ARBA00004651"/>
    </source>
</evidence>
<accession>D5ZX69</accession>
<gene>
    <name evidence="9" type="ORF">SSFG_00433</name>
</gene>
<dbReference type="eggNOG" id="COG1175">
    <property type="taxonomic scope" value="Bacteria"/>
</dbReference>
<feature type="non-terminal residue" evidence="9">
    <location>
        <position position="1"/>
    </location>
</feature>
<comment type="subcellular location">
    <subcellularLocation>
        <location evidence="1">Cell membrane</location>
        <topology evidence="1">Multi-pass membrane protein</topology>
    </subcellularLocation>
</comment>
<dbReference type="PANTHER" id="PTHR43005">
    <property type="entry name" value="BLR7065 PROTEIN"/>
    <property type="match status" value="1"/>
</dbReference>
<protein>
    <submittedName>
        <fullName evidence="9">Sugar transport integral membrane protein</fullName>
    </submittedName>
</protein>
<evidence type="ECO:0000256" key="3">
    <source>
        <dbReference type="ARBA" id="ARBA00022475"/>
    </source>
</evidence>
<evidence type="ECO:0000256" key="5">
    <source>
        <dbReference type="ARBA" id="ARBA00022989"/>
    </source>
</evidence>
<feature type="region of interest" description="Disordered" evidence="7">
    <location>
        <begin position="64"/>
        <end position="110"/>
    </location>
</feature>
<evidence type="ECO:0000256" key="7">
    <source>
        <dbReference type="SAM" id="MobiDB-lite"/>
    </source>
</evidence>
<feature type="compositionally biased region" description="Basic residues" evidence="7">
    <location>
        <begin position="64"/>
        <end position="78"/>
    </location>
</feature>
<evidence type="ECO:0000256" key="6">
    <source>
        <dbReference type="ARBA" id="ARBA00023136"/>
    </source>
</evidence>
<keyword evidence="5 8" id="KW-1133">Transmembrane helix</keyword>
<feature type="region of interest" description="Disordered" evidence="7">
    <location>
        <begin position="1"/>
        <end position="48"/>
    </location>
</feature>
<feature type="compositionally biased region" description="Basic and acidic residues" evidence="7">
    <location>
        <begin position="22"/>
        <end position="32"/>
    </location>
</feature>
<dbReference type="EMBL" id="DS999641">
    <property type="protein sequence ID" value="EFE65179.2"/>
    <property type="molecule type" value="Genomic_DNA"/>
</dbReference>
<evidence type="ECO:0000313" key="10">
    <source>
        <dbReference type="Proteomes" id="UP000003824"/>
    </source>
</evidence>
<feature type="transmembrane region" description="Helical" evidence="8">
    <location>
        <begin position="156"/>
        <end position="179"/>
    </location>
</feature>
<evidence type="ECO:0000256" key="8">
    <source>
        <dbReference type="SAM" id="Phobius"/>
    </source>
</evidence>
<dbReference type="GO" id="GO:0005886">
    <property type="term" value="C:plasma membrane"/>
    <property type="evidence" value="ECO:0007669"/>
    <property type="project" value="UniProtKB-SubCell"/>
</dbReference>
<dbReference type="SUPFAM" id="SSF161098">
    <property type="entry name" value="MetI-like"/>
    <property type="match status" value="1"/>
</dbReference>
<feature type="transmembrane region" description="Helical" evidence="8">
    <location>
        <begin position="205"/>
        <end position="227"/>
    </location>
</feature>
<dbReference type="Gene3D" id="1.10.3720.10">
    <property type="entry name" value="MetI-like"/>
    <property type="match status" value="1"/>
</dbReference>
<proteinExistence type="predicted"/>
<dbReference type="InterPro" id="IPR035906">
    <property type="entry name" value="MetI-like_sf"/>
</dbReference>
<evidence type="ECO:0000256" key="2">
    <source>
        <dbReference type="ARBA" id="ARBA00022448"/>
    </source>
</evidence>
<keyword evidence="6 8" id="KW-0472">Membrane</keyword>
<reference evidence="10" key="1">
    <citation type="submission" date="2008-12" db="EMBL/GenBank/DDBJ databases">
        <title>Annotation of Streptomyces ghanaensis ATCC 14672.</title>
        <authorList>
            <consortium name="The Broad Institute Genome Sequencing Platform"/>
            <consortium name="Broad Institute Microbial Sequencing Center"/>
            <person name="Fischbach M."/>
            <person name="Ward D."/>
            <person name="Young S."/>
            <person name="Kodira C.D."/>
            <person name="Zeng Q."/>
            <person name="Koehrsen M."/>
            <person name="Godfrey P."/>
            <person name="Alvarado L."/>
            <person name="Berlin A.M."/>
            <person name="Borenstein D."/>
            <person name="Chen Z."/>
            <person name="Engels R."/>
            <person name="Freedman E."/>
            <person name="Gellesch M."/>
            <person name="Goldberg J."/>
            <person name="Griggs A."/>
            <person name="Gujja S."/>
            <person name="Heiman D.I."/>
            <person name="Hepburn T.A."/>
            <person name="Howarth C."/>
            <person name="Jen D."/>
            <person name="Larson L."/>
            <person name="Lewis B."/>
            <person name="Mehta T."/>
            <person name="Park D."/>
            <person name="Pearson M."/>
            <person name="Roberts A."/>
            <person name="Saif S."/>
            <person name="Shea T.D."/>
            <person name="Shenoy N."/>
            <person name="Sisk P."/>
            <person name="Stolte C."/>
            <person name="Sykes S.N."/>
            <person name="Walk T."/>
            <person name="White J."/>
            <person name="Yandava C."/>
            <person name="Straight P."/>
            <person name="Clardy J."/>
            <person name="Hung D."/>
            <person name="Kolter R."/>
            <person name="Mekalanos J."/>
            <person name="Walker S."/>
            <person name="Walsh C.T."/>
            <person name="Wieland B.L.C."/>
            <person name="Ilzarbe M."/>
            <person name="Galagan J."/>
            <person name="Nusbaum C."/>
            <person name="Birren B."/>
        </authorList>
    </citation>
    <scope>NUCLEOTIDE SEQUENCE [LARGE SCALE GENOMIC DNA]</scope>
    <source>
        <strain evidence="10">ATCC 14672 / DSM 40746 / JCM 4963 / KCTC 9882 / NRRL B-12104 / FH 1290</strain>
    </source>
</reference>
<evidence type="ECO:0000313" key="9">
    <source>
        <dbReference type="EMBL" id="EFE65179.2"/>
    </source>
</evidence>